<keyword evidence="5" id="KW-1185">Reference proteome</keyword>
<dbReference type="AlphaFoldDB" id="A0A1H3LD22"/>
<dbReference type="OrthoDB" id="9816519at2"/>
<dbReference type="STRING" id="415015.SAMN05660462_00485"/>
<dbReference type="GO" id="GO:0007165">
    <property type="term" value="P:signal transduction"/>
    <property type="evidence" value="ECO:0007669"/>
    <property type="project" value="UniProtKB-KW"/>
</dbReference>
<dbReference type="SMART" id="SM00283">
    <property type="entry name" value="MA"/>
    <property type="match status" value="1"/>
</dbReference>
<sequence length="490" mass="54447">MFKKTFRKPPCEEAECIVKYVEDSLRGKRVDSPDVKYPLHNRVLEHFEKLLDNESKMSKSAKEILNIASSLSSFDVGMSHISYQLMDFAGEMASVSESNLAIVQETTASMNQVSETIDTTTDTLNNLAKESDSLAHKNNESMGLLKEVQSLKDNVIQDTGVMSEKIQQLVDLATEVGRIVESVQTIAEQTNLLALNAAIEAARAGEHGRGFAVVAQEVRKLADDTKENLQGMRQFVERIHEAAQDGIESLDNTLESTGQMSDKIEMVSKTVGENMKMLNSVTNNVDVIHKSMQGIRVAANEINHAMEASSIDAEKLSHMTQSIHNEATQSVEFAKQISQMDNKLSEIVSSIFAGLKGGSNAITNEEILEVINKAKKSHVEWVKGLNKIVTEMRSYPIQTDSKRCAFGHFYHAMHIDHPTIIDDWNHIDKIHHDFHGIGDDVIAAVKNNDSVAAHKLYDEADSLSKQMLSLLEKVEKKIEGLIEDGIKICR</sequence>
<dbReference type="PANTHER" id="PTHR32089">
    <property type="entry name" value="METHYL-ACCEPTING CHEMOTAXIS PROTEIN MCPB"/>
    <property type="match status" value="1"/>
</dbReference>
<proteinExistence type="predicted"/>
<dbReference type="RefSeq" id="WP_091726711.1">
    <property type="nucleotide sequence ID" value="NZ_FNQE01000003.1"/>
</dbReference>
<dbReference type="InterPro" id="IPR004089">
    <property type="entry name" value="MCPsignal_dom"/>
</dbReference>
<dbReference type="SUPFAM" id="SSF58104">
    <property type="entry name" value="Methyl-accepting chemotaxis protein (MCP) signaling domain"/>
    <property type="match status" value="1"/>
</dbReference>
<evidence type="ECO:0000313" key="5">
    <source>
        <dbReference type="Proteomes" id="UP000198625"/>
    </source>
</evidence>
<dbReference type="Pfam" id="PF13682">
    <property type="entry name" value="CZB"/>
    <property type="match status" value="1"/>
</dbReference>
<dbReference type="PANTHER" id="PTHR32089:SF112">
    <property type="entry name" value="LYSOZYME-LIKE PROTEIN-RELATED"/>
    <property type="match status" value="1"/>
</dbReference>
<gene>
    <name evidence="4" type="ORF">SAMN05660462_00485</name>
</gene>
<dbReference type="Pfam" id="PF00015">
    <property type="entry name" value="MCPsignal"/>
    <property type="match status" value="1"/>
</dbReference>
<dbReference type="Gene3D" id="1.10.287.950">
    <property type="entry name" value="Methyl-accepting chemotaxis protein"/>
    <property type="match status" value="1"/>
</dbReference>
<evidence type="ECO:0000313" key="4">
    <source>
        <dbReference type="EMBL" id="SDY62200.1"/>
    </source>
</evidence>
<keyword evidence="1 2" id="KW-0807">Transducer</keyword>
<reference evidence="4 5" key="1">
    <citation type="submission" date="2016-10" db="EMBL/GenBank/DDBJ databases">
        <authorList>
            <person name="de Groot N.N."/>
        </authorList>
    </citation>
    <scope>NUCLEOTIDE SEQUENCE [LARGE SCALE GENOMIC DNA]</scope>
    <source>
        <strain evidence="4 5">DSM 21650</strain>
    </source>
</reference>
<dbReference type="Gene3D" id="1.20.120.30">
    <property type="entry name" value="Aspartate receptor, ligand-binding domain"/>
    <property type="match status" value="1"/>
</dbReference>
<dbReference type="PROSITE" id="PS50111">
    <property type="entry name" value="CHEMOTAXIS_TRANSDUC_2"/>
    <property type="match status" value="1"/>
</dbReference>
<dbReference type="GO" id="GO:0016020">
    <property type="term" value="C:membrane"/>
    <property type="evidence" value="ECO:0007669"/>
    <property type="project" value="InterPro"/>
</dbReference>
<dbReference type="EMBL" id="FNQE01000003">
    <property type="protein sequence ID" value="SDY62200.1"/>
    <property type="molecule type" value="Genomic_DNA"/>
</dbReference>
<organism evidence="4 5">
    <name type="scientific">Proteiniborus ethanoligenes</name>
    <dbReference type="NCBI Taxonomy" id="415015"/>
    <lineage>
        <taxon>Bacteria</taxon>
        <taxon>Bacillati</taxon>
        <taxon>Bacillota</taxon>
        <taxon>Clostridia</taxon>
        <taxon>Eubacteriales</taxon>
        <taxon>Proteiniborus</taxon>
    </lineage>
</organism>
<accession>A0A1H3LD22</accession>
<evidence type="ECO:0000256" key="1">
    <source>
        <dbReference type="ARBA" id="ARBA00023224"/>
    </source>
</evidence>
<dbReference type="InterPro" id="IPR025991">
    <property type="entry name" value="Chemoreceptor_zinc-bind_dom"/>
</dbReference>
<name>A0A1H3LD22_9FIRM</name>
<dbReference type="Proteomes" id="UP000198625">
    <property type="component" value="Unassembled WGS sequence"/>
</dbReference>
<evidence type="ECO:0000256" key="2">
    <source>
        <dbReference type="PROSITE-ProRule" id="PRU00284"/>
    </source>
</evidence>
<protein>
    <submittedName>
        <fullName evidence="4">Methyl-accepting chemotaxis protein</fullName>
    </submittedName>
</protein>
<evidence type="ECO:0000259" key="3">
    <source>
        <dbReference type="PROSITE" id="PS50111"/>
    </source>
</evidence>
<feature type="domain" description="Methyl-accepting transducer" evidence="3">
    <location>
        <begin position="91"/>
        <end position="324"/>
    </location>
</feature>